<proteinExistence type="predicted"/>
<keyword evidence="2" id="KW-1133">Transmembrane helix</keyword>
<dbReference type="AlphaFoldDB" id="A0A368L7R4"/>
<comment type="caution">
    <text evidence="3">The sequence shown here is derived from an EMBL/GenBank/DDBJ whole genome shotgun (WGS) entry which is preliminary data.</text>
</comment>
<dbReference type="RefSeq" id="WP_114401857.1">
    <property type="nucleotide sequence ID" value="NZ_QPGB01000001.1"/>
</dbReference>
<sequence>MQSLQYIGPERRNQQPSNQMIDPREYGRLEAQVQTLQADVKDIATKVTHLTAMADRSRGALWAGMGLASLFGGLVTFVVDHFLRR</sequence>
<gene>
    <name evidence="3" type="ORF">DU000_03105</name>
</gene>
<name>A0A368L7R4_9BURK</name>
<feature type="transmembrane region" description="Helical" evidence="2">
    <location>
        <begin position="60"/>
        <end position="83"/>
    </location>
</feature>
<evidence type="ECO:0000256" key="2">
    <source>
        <dbReference type="SAM" id="Phobius"/>
    </source>
</evidence>
<keyword evidence="2" id="KW-0812">Transmembrane</keyword>
<evidence type="ECO:0000313" key="4">
    <source>
        <dbReference type="Proteomes" id="UP000252357"/>
    </source>
</evidence>
<reference evidence="3 4" key="1">
    <citation type="journal article" date="2018" name="Int. J. Syst. Evol. Microbiol.">
        <title>Parvibium lacunae gen. nov., sp. nov., a new member of the family Alcaligenaceae isolated from a freshwater pond.</title>
        <authorList>
            <person name="Chen W.M."/>
            <person name="Xie P.B."/>
            <person name="Hsu M.Y."/>
            <person name="Sheu S.Y."/>
        </authorList>
    </citation>
    <scope>NUCLEOTIDE SEQUENCE [LARGE SCALE GENOMIC DNA]</scope>
    <source>
        <strain evidence="3 4">KMB9</strain>
    </source>
</reference>
<keyword evidence="2" id="KW-0472">Membrane</keyword>
<dbReference type="Proteomes" id="UP000252357">
    <property type="component" value="Unassembled WGS sequence"/>
</dbReference>
<keyword evidence="4" id="KW-1185">Reference proteome</keyword>
<evidence type="ECO:0000256" key="1">
    <source>
        <dbReference type="SAM" id="MobiDB-lite"/>
    </source>
</evidence>
<accession>A0A368L7R4</accession>
<organism evidence="3 4">
    <name type="scientific">Parvibium lacunae</name>
    <dbReference type="NCBI Taxonomy" id="1888893"/>
    <lineage>
        <taxon>Bacteria</taxon>
        <taxon>Pseudomonadati</taxon>
        <taxon>Pseudomonadota</taxon>
        <taxon>Betaproteobacteria</taxon>
        <taxon>Burkholderiales</taxon>
        <taxon>Alcaligenaceae</taxon>
        <taxon>Parvibium</taxon>
    </lineage>
</organism>
<protein>
    <submittedName>
        <fullName evidence="3">Uncharacterized protein</fullName>
    </submittedName>
</protein>
<evidence type="ECO:0000313" key="3">
    <source>
        <dbReference type="EMBL" id="RCS59710.1"/>
    </source>
</evidence>
<dbReference type="EMBL" id="QPGB01000001">
    <property type="protein sequence ID" value="RCS59710.1"/>
    <property type="molecule type" value="Genomic_DNA"/>
</dbReference>
<feature type="region of interest" description="Disordered" evidence="1">
    <location>
        <begin position="1"/>
        <end position="20"/>
    </location>
</feature>
<dbReference type="OrthoDB" id="9969192at2"/>